<evidence type="ECO:0000313" key="3">
    <source>
        <dbReference type="WBParaSite" id="Csp11.Scaffold629.g8592.t1"/>
    </source>
</evidence>
<feature type="compositionally biased region" description="Polar residues" evidence="1">
    <location>
        <begin position="1"/>
        <end position="11"/>
    </location>
</feature>
<protein>
    <submittedName>
        <fullName evidence="3">BESS domain-containing protein</fullName>
    </submittedName>
</protein>
<name>A0A1I7UET1_9PELO</name>
<feature type="region of interest" description="Disordered" evidence="1">
    <location>
        <begin position="1"/>
        <end position="21"/>
    </location>
</feature>
<organism evidence="2 3">
    <name type="scientific">Caenorhabditis tropicalis</name>
    <dbReference type="NCBI Taxonomy" id="1561998"/>
    <lineage>
        <taxon>Eukaryota</taxon>
        <taxon>Metazoa</taxon>
        <taxon>Ecdysozoa</taxon>
        <taxon>Nematoda</taxon>
        <taxon>Chromadorea</taxon>
        <taxon>Rhabditida</taxon>
        <taxon>Rhabditina</taxon>
        <taxon>Rhabditomorpha</taxon>
        <taxon>Rhabditoidea</taxon>
        <taxon>Rhabditidae</taxon>
        <taxon>Peloderinae</taxon>
        <taxon>Caenorhabditis</taxon>
    </lineage>
</organism>
<dbReference type="AlphaFoldDB" id="A0A1I7UET1"/>
<sequence length="84" mass="9816">MHSDNRNQQCSRVDGINGNGQEETQWDVDVLHFRNFLEHRARAHPVEKRKLLMDALMKTLSAIEQNDYTDDGPMFADLARKFNQ</sequence>
<reference evidence="3" key="1">
    <citation type="submission" date="2016-11" db="UniProtKB">
        <authorList>
            <consortium name="WormBaseParasite"/>
        </authorList>
    </citation>
    <scope>IDENTIFICATION</scope>
</reference>
<evidence type="ECO:0000256" key="1">
    <source>
        <dbReference type="SAM" id="MobiDB-lite"/>
    </source>
</evidence>
<proteinExistence type="predicted"/>
<accession>A0A1I7UET1</accession>
<dbReference type="Proteomes" id="UP000095282">
    <property type="component" value="Unplaced"/>
</dbReference>
<evidence type="ECO:0000313" key="2">
    <source>
        <dbReference type="Proteomes" id="UP000095282"/>
    </source>
</evidence>
<dbReference type="WBParaSite" id="Csp11.Scaffold629.g8592.t1">
    <property type="protein sequence ID" value="Csp11.Scaffold629.g8592.t1"/>
    <property type="gene ID" value="Csp11.Scaffold629.g8592"/>
</dbReference>
<keyword evidence="2" id="KW-1185">Reference proteome</keyword>